<dbReference type="EMBL" id="CP140154">
    <property type="protein sequence ID" value="WQG91156.1"/>
    <property type="molecule type" value="Genomic_DNA"/>
</dbReference>
<organism evidence="7 8">
    <name type="scientific">Chitinophaga sancti</name>
    <dbReference type="NCBI Taxonomy" id="1004"/>
    <lineage>
        <taxon>Bacteria</taxon>
        <taxon>Pseudomonadati</taxon>
        <taxon>Bacteroidota</taxon>
        <taxon>Chitinophagia</taxon>
        <taxon>Chitinophagales</taxon>
        <taxon>Chitinophagaceae</taxon>
        <taxon>Chitinophaga</taxon>
    </lineage>
</organism>
<protein>
    <recommendedName>
        <fullName evidence="4">Cobyric acid synthase</fullName>
    </recommendedName>
</protein>
<name>A0ABZ0XKI1_9BACT</name>
<comment type="function">
    <text evidence="4">Catalyzes amidations at positions B, D, E, and G on adenosylcobyrinic A,C-diamide. NH(2) groups are provided by glutamine, and one molecule of ATP is hydrogenolyzed for each amidation.</text>
</comment>
<reference evidence="7 8" key="1">
    <citation type="submission" date="2023-11" db="EMBL/GenBank/DDBJ databases">
        <title>MicrobeMod: A computational toolkit for identifying prokaryotic methylation and restriction-modification with nanopore sequencing.</title>
        <authorList>
            <person name="Crits-Christoph A."/>
            <person name="Kang S.C."/>
            <person name="Lee H."/>
            <person name="Ostrov N."/>
        </authorList>
    </citation>
    <scope>NUCLEOTIDE SEQUENCE [LARGE SCALE GENOMIC DNA]</scope>
    <source>
        <strain evidence="7 8">ATCC 23090</strain>
    </source>
</reference>
<comment type="similarity">
    <text evidence="4">Belongs to the CobB/CobQ family. CobQ subfamily.</text>
</comment>
<dbReference type="PROSITE" id="PS51274">
    <property type="entry name" value="GATASE_COBBQ"/>
    <property type="match status" value="1"/>
</dbReference>
<sequence length="510" mass="55484">MQQLKPIMFVGTASDVGKSFINTGFCRIFKQDGYQPAPFKAQNMSLNSFVTPDGLEIGRAQAVQAEACGLPCSVNMNPVLLKPTNDKSSQVVLMGKPVGTQSAYDYFMGNNKQGLFNAAKAAFDSLHAQYNPVVLEGAGSISELNLKHRDITNMRMALYAGADVYLVADIDKGGIFGSVYGTVALLPPEEKALLKGIIVNKFRGDARLFESGKVLLEELCGVPVVGIIPYRKDIYVEEEDSVALAHKQRQAGSDKVNVVVVLLNRLSNFTDFTVLEKDERVHLYYSNNPSEISQADIVILPGSKNTIADLVDIKNNGVAAAIVAAAKEGKTVIGICGGYQMMGHSVADPVGVEGSVSFMPGLGLLPVTTVLTAEKTTKQCSFRYKDTEALCEGYEIHMGTTESSNAVAAAIWGTDGLPGEKKDIISKPLNTMSEGHGDGYLLHDRCWGTYVHGILDNPVVVEDLLSPFKPKATVPFDYNKYKHEQYDKLAQHLREHIDIAYIYSQLKSEQ</sequence>
<evidence type="ECO:0000259" key="5">
    <source>
        <dbReference type="Pfam" id="PF01656"/>
    </source>
</evidence>
<dbReference type="Gene3D" id="3.40.50.880">
    <property type="match status" value="1"/>
</dbReference>
<gene>
    <name evidence="4" type="primary">cobQ</name>
    <name evidence="7" type="ORF">SR876_06575</name>
</gene>
<evidence type="ECO:0000259" key="6">
    <source>
        <dbReference type="Pfam" id="PF07685"/>
    </source>
</evidence>
<dbReference type="HAMAP" id="MF_00028">
    <property type="entry name" value="CobQ"/>
    <property type="match status" value="1"/>
</dbReference>
<evidence type="ECO:0000256" key="2">
    <source>
        <dbReference type="ARBA" id="ARBA00022573"/>
    </source>
</evidence>
<dbReference type="PANTHER" id="PTHR21343">
    <property type="entry name" value="DETHIOBIOTIN SYNTHETASE"/>
    <property type="match status" value="1"/>
</dbReference>
<accession>A0ABZ0XKI1</accession>
<dbReference type="SUPFAM" id="SSF52540">
    <property type="entry name" value="P-loop containing nucleoside triphosphate hydrolases"/>
    <property type="match status" value="1"/>
</dbReference>
<dbReference type="NCBIfam" id="NF001989">
    <property type="entry name" value="PRK00784.1"/>
    <property type="match status" value="1"/>
</dbReference>
<dbReference type="Gene3D" id="3.40.50.300">
    <property type="entry name" value="P-loop containing nucleotide triphosphate hydrolases"/>
    <property type="match status" value="1"/>
</dbReference>
<evidence type="ECO:0000256" key="3">
    <source>
        <dbReference type="ARBA" id="ARBA00022962"/>
    </source>
</evidence>
<evidence type="ECO:0000256" key="4">
    <source>
        <dbReference type="HAMAP-Rule" id="MF_00028"/>
    </source>
</evidence>
<feature type="active site" description="Nucleophile" evidence="4">
    <location>
        <position position="336"/>
    </location>
</feature>
<comment type="pathway">
    <text evidence="1 4">Cofactor biosynthesis; adenosylcobalamin biosynthesis.</text>
</comment>
<dbReference type="InterPro" id="IPR027417">
    <property type="entry name" value="P-loop_NTPase"/>
</dbReference>
<dbReference type="CDD" id="cd01750">
    <property type="entry name" value="GATase1_CobQ"/>
    <property type="match status" value="1"/>
</dbReference>
<dbReference type="InterPro" id="IPR029062">
    <property type="entry name" value="Class_I_gatase-like"/>
</dbReference>
<dbReference type="SUPFAM" id="SSF52317">
    <property type="entry name" value="Class I glutamine amidotransferase-like"/>
    <property type="match status" value="1"/>
</dbReference>
<feature type="active site" evidence="4">
    <location>
        <position position="452"/>
    </location>
</feature>
<dbReference type="PANTHER" id="PTHR21343:SF1">
    <property type="entry name" value="COBYRIC ACID SYNTHASE"/>
    <property type="match status" value="1"/>
</dbReference>
<dbReference type="Proteomes" id="UP001326715">
    <property type="component" value="Chromosome"/>
</dbReference>
<dbReference type="InterPro" id="IPR004459">
    <property type="entry name" value="CobQ_synth"/>
</dbReference>
<keyword evidence="2 4" id="KW-0169">Cobalamin biosynthesis</keyword>
<feature type="domain" description="CobB/CobQ-like glutamine amidotransferase" evidence="6">
    <location>
        <begin position="257"/>
        <end position="458"/>
    </location>
</feature>
<proteinExistence type="inferred from homology"/>
<dbReference type="InterPro" id="IPR002586">
    <property type="entry name" value="CobQ/CobB/MinD/ParA_Nub-bd_dom"/>
</dbReference>
<dbReference type="Pfam" id="PF07685">
    <property type="entry name" value="GATase_3"/>
    <property type="match status" value="1"/>
</dbReference>
<dbReference type="InterPro" id="IPR047045">
    <property type="entry name" value="CobQ_N"/>
</dbReference>
<dbReference type="NCBIfam" id="TIGR00313">
    <property type="entry name" value="cobQ"/>
    <property type="match status" value="1"/>
</dbReference>
<evidence type="ECO:0000256" key="1">
    <source>
        <dbReference type="ARBA" id="ARBA00004953"/>
    </source>
</evidence>
<keyword evidence="8" id="KW-1185">Reference proteome</keyword>
<evidence type="ECO:0000313" key="8">
    <source>
        <dbReference type="Proteomes" id="UP001326715"/>
    </source>
</evidence>
<dbReference type="Pfam" id="PF01656">
    <property type="entry name" value="CbiA"/>
    <property type="match status" value="1"/>
</dbReference>
<dbReference type="RefSeq" id="WP_072358112.1">
    <property type="nucleotide sequence ID" value="NZ_CP139972.1"/>
</dbReference>
<evidence type="ECO:0000313" key="7">
    <source>
        <dbReference type="EMBL" id="WQG91156.1"/>
    </source>
</evidence>
<dbReference type="InterPro" id="IPR011698">
    <property type="entry name" value="GATase_3"/>
</dbReference>
<keyword evidence="3 4" id="KW-0315">Glutamine amidotransferase</keyword>
<dbReference type="InterPro" id="IPR033949">
    <property type="entry name" value="CobQ_GATase1"/>
</dbReference>
<feature type="domain" description="CobQ/CobB/MinD/ParA nucleotide binding" evidence="5">
    <location>
        <begin position="7"/>
        <end position="235"/>
    </location>
</feature>
<dbReference type="CDD" id="cd05389">
    <property type="entry name" value="CobQ_N"/>
    <property type="match status" value="1"/>
</dbReference>